<gene>
    <name evidence="1" type="ORF">VZ95_14290</name>
</gene>
<dbReference type="AlphaFoldDB" id="A0A0F3IQG0"/>
<protein>
    <recommendedName>
        <fullName evidence="3">HTH cro/C1-type domain-containing protein</fullName>
    </recommendedName>
</protein>
<evidence type="ECO:0000313" key="1">
    <source>
        <dbReference type="EMBL" id="KJV08985.1"/>
    </source>
</evidence>
<organism evidence="1 2">
    <name type="scientific">Elstera litoralis</name>
    <dbReference type="NCBI Taxonomy" id="552518"/>
    <lineage>
        <taxon>Bacteria</taxon>
        <taxon>Pseudomonadati</taxon>
        <taxon>Pseudomonadota</taxon>
        <taxon>Alphaproteobacteria</taxon>
        <taxon>Rhodospirillales</taxon>
        <taxon>Rhodospirillaceae</taxon>
        <taxon>Elstera</taxon>
    </lineage>
</organism>
<dbReference type="EMBL" id="LAJY01000395">
    <property type="protein sequence ID" value="KJV08985.1"/>
    <property type="molecule type" value="Genomic_DNA"/>
</dbReference>
<proteinExistence type="predicted"/>
<accession>A0A0F3IQG0</accession>
<evidence type="ECO:0000313" key="2">
    <source>
        <dbReference type="Proteomes" id="UP000033774"/>
    </source>
</evidence>
<reference evidence="1 2" key="1">
    <citation type="submission" date="2015-03" db="EMBL/GenBank/DDBJ databases">
        <title>Draft genome sequence of Elstera litoralis.</title>
        <authorList>
            <person name="Rahalkar M.C."/>
            <person name="Dhakephalkar P.K."/>
            <person name="Pore S.D."/>
            <person name="Arora P."/>
            <person name="Kapse N.G."/>
            <person name="Pandit P.S."/>
        </authorList>
    </citation>
    <scope>NUCLEOTIDE SEQUENCE [LARGE SCALE GENOMIC DNA]</scope>
    <source>
        <strain evidence="1 2">Dia-1</strain>
    </source>
</reference>
<comment type="caution">
    <text evidence="1">The sequence shown here is derived from an EMBL/GenBank/DDBJ whole genome shotgun (WGS) entry which is preliminary data.</text>
</comment>
<sequence length="104" mass="10966">MAKGALLATIEILISADEPVPLPSVTSGTMIDLGTLVAAKITLNNLRVAAGLNRAQLSERLGGSPAQAYRTLSVLHNSRMDQIDRALAVLGYRGEFSVYQAAAE</sequence>
<name>A0A0F3IQG0_9PROT</name>
<dbReference type="Proteomes" id="UP000033774">
    <property type="component" value="Unassembled WGS sequence"/>
</dbReference>
<evidence type="ECO:0008006" key="3">
    <source>
        <dbReference type="Google" id="ProtNLM"/>
    </source>
</evidence>
<keyword evidence="2" id="KW-1185">Reference proteome</keyword>